<name>A0ACC0H7C4_9ERIC</name>
<gene>
    <name evidence="1" type="ORF">LOK49_LG06G03134</name>
</gene>
<evidence type="ECO:0000313" key="1">
    <source>
        <dbReference type="EMBL" id="KAI8009422.1"/>
    </source>
</evidence>
<reference evidence="1 2" key="1">
    <citation type="journal article" date="2022" name="Plant J.">
        <title>Chromosome-level genome of Camellia lanceoleosa provides a valuable resource for understanding genome evolution and self-incompatibility.</title>
        <authorList>
            <person name="Gong W."/>
            <person name="Xiao S."/>
            <person name="Wang L."/>
            <person name="Liao Z."/>
            <person name="Chang Y."/>
            <person name="Mo W."/>
            <person name="Hu G."/>
            <person name="Li W."/>
            <person name="Zhao G."/>
            <person name="Zhu H."/>
            <person name="Hu X."/>
            <person name="Ji K."/>
            <person name="Xiang X."/>
            <person name="Song Q."/>
            <person name="Yuan D."/>
            <person name="Jin S."/>
            <person name="Zhang L."/>
        </authorList>
    </citation>
    <scope>NUCLEOTIDE SEQUENCE [LARGE SCALE GENOMIC DNA]</scope>
    <source>
        <strain evidence="1">SQ_2022a</strain>
    </source>
</reference>
<organism evidence="1 2">
    <name type="scientific">Camellia lanceoleosa</name>
    <dbReference type="NCBI Taxonomy" id="1840588"/>
    <lineage>
        <taxon>Eukaryota</taxon>
        <taxon>Viridiplantae</taxon>
        <taxon>Streptophyta</taxon>
        <taxon>Embryophyta</taxon>
        <taxon>Tracheophyta</taxon>
        <taxon>Spermatophyta</taxon>
        <taxon>Magnoliopsida</taxon>
        <taxon>eudicotyledons</taxon>
        <taxon>Gunneridae</taxon>
        <taxon>Pentapetalae</taxon>
        <taxon>asterids</taxon>
        <taxon>Ericales</taxon>
        <taxon>Theaceae</taxon>
        <taxon>Camellia</taxon>
    </lineage>
</organism>
<protein>
    <submittedName>
        <fullName evidence="1">Uncharacterized protein</fullName>
    </submittedName>
</protein>
<dbReference type="EMBL" id="CM045762">
    <property type="protein sequence ID" value="KAI8009422.1"/>
    <property type="molecule type" value="Genomic_DNA"/>
</dbReference>
<proteinExistence type="predicted"/>
<comment type="caution">
    <text evidence="1">The sequence shown here is derived from an EMBL/GenBank/DDBJ whole genome shotgun (WGS) entry which is preliminary data.</text>
</comment>
<evidence type="ECO:0000313" key="2">
    <source>
        <dbReference type="Proteomes" id="UP001060215"/>
    </source>
</evidence>
<accession>A0ACC0H7C4</accession>
<keyword evidence="2" id="KW-1185">Reference proteome</keyword>
<dbReference type="Proteomes" id="UP001060215">
    <property type="component" value="Chromosome 5"/>
</dbReference>
<sequence length="66" mass="7039">MQVLLNSLYGGDPWPHSQELASAVLVGLLFDLLQAATQSPAGRRLPWLFGKLFLVGCSGIPLCGSK</sequence>